<dbReference type="OrthoDB" id="9990011at2759"/>
<dbReference type="Proteomes" id="UP000663833">
    <property type="component" value="Unassembled WGS sequence"/>
</dbReference>
<keyword evidence="1" id="KW-1133">Transmembrane helix</keyword>
<dbReference type="EMBL" id="CAJNXB010001156">
    <property type="protein sequence ID" value="CAF3139777.1"/>
    <property type="molecule type" value="Genomic_DNA"/>
</dbReference>
<dbReference type="EMBL" id="CAJOBO010002747">
    <property type="protein sequence ID" value="CAF4466277.1"/>
    <property type="molecule type" value="Genomic_DNA"/>
</dbReference>
<sequence>MSLKRTDTIAREQQIRESIHDKNVASSTSIGLLNFHLFSRSRRIKSKRCEIVIITIVHIMFALFVLGRFTINNGPLIQEAYYVLIDTSNDSFMETPSFFEKIH</sequence>
<dbReference type="Proteomes" id="UP000663825">
    <property type="component" value="Unassembled WGS sequence"/>
</dbReference>
<dbReference type="Proteomes" id="UP000663851">
    <property type="component" value="Unassembled WGS sequence"/>
</dbReference>
<evidence type="ECO:0000313" key="8">
    <source>
        <dbReference type="EMBL" id="CAF4544964.1"/>
    </source>
</evidence>
<proteinExistence type="predicted"/>
<comment type="caution">
    <text evidence="4">The sequence shown here is derived from an EMBL/GenBank/DDBJ whole genome shotgun (WGS) entry which is preliminary data.</text>
</comment>
<evidence type="ECO:0000313" key="9">
    <source>
        <dbReference type="EMBL" id="CAF4676335.1"/>
    </source>
</evidence>
<dbReference type="EMBL" id="CAJNYV010003698">
    <property type="protein sequence ID" value="CAF3598790.1"/>
    <property type="molecule type" value="Genomic_DNA"/>
</dbReference>
<evidence type="ECO:0000313" key="10">
    <source>
        <dbReference type="EMBL" id="CAF4856001.1"/>
    </source>
</evidence>
<dbReference type="Proteomes" id="UP000663838">
    <property type="component" value="Unassembled WGS sequence"/>
</dbReference>
<dbReference type="EMBL" id="CAJNYT010005370">
    <property type="protein sequence ID" value="CAF3732243.1"/>
    <property type="molecule type" value="Genomic_DNA"/>
</dbReference>
<dbReference type="EMBL" id="CAJNYU010003162">
    <property type="protein sequence ID" value="CAF3641767.1"/>
    <property type="molecule type" value="Genomic_DNA"/>
</dbReference>
<dbReference type="EMBL" id="CAJOBQ010002197">
    <property type="protein sequence ID" value="CAF4544964.1"/>
    <property type="molecule type" value="Genomic_DNA"/>
</dbReference>
<feature type="transmembrane region" description="Helical" evidence="1">
    <location>
        <begin position="51"/>
        <end position="71"/>
    </location>
</feature>
<keyword evidence="1" id="KW-0472">Membrane</keyword>
<dbReference type="EMBL" id="CAJOBS010001019">
    <property type="protein sequence ID" value="CAF4676335.1"/>
    <property type="molecule type" value="Genomic_DNA"/>
</dbReference>
<dbReference type="EMBL" id="CAJOBR010007048">
    <property type="protein sequence ID" value="CAF4856001.1"/>
    <property type="molecule type" value="Genomic_DNA"/>
</dbReference>
<dbReference type="AlphaFoldDB" id="A0A818NJC1"/>
<dbReference type="Proteomes" id="UP000663865">
    <property type="component" value="Unassembled WGS sequence"/>
</dbReference>
<dbReference type="EMBL" id="CAJNYD010004535">
    <property type="protein sequence ID" value="CAF3607948.1"/>
    <property type="molecule type" value="Genomic_DNA"/>
</dbReference>
<evidence type="ECO:0000313" key="6">
    <source>
        <dbReference type="EMBL" id="CAF3732243.1"/>
    </source>
</evidence>
<dbReference type="Proteomes" id="UP000663848">
    <property type="component" value="Unassembled WGS sequence"/>
</dbReference>
<evidence type="ECO:0000313" key="5">
    <source>
        <dbReference type="EMBL" id="CAF3641767.1"/>
    </source>
</evidence>
<reference evidence="4" key="1">
    <citation type="submission" date="2021-02" db="EMBL/GenBank/DDBJ databases">
        <authorList>
            <person name="Nowell W R."/>
        </authorList>
    </citation>
    <scope>NUCLEOTIDE SEQUENCE</scope>
</reference>
<dbReference type="Proteomes" id="UP000663869">
    <property type="component" value="Unassembled WGS sequence"/>
</dbReference>
<evidence type="ECO:0000313" key="2">
    <source>
        <dbReference type="EMBL" id="CAF3139777.1"/>
    </source>
</evidence>
<evidence type="ECO:0000313" key="3">
    <source>
        <dbReference type="EMBL" id="CAF3598790.1"/>
    </source>
</evidence>
<dbReference type="Proteomes" id="UP000663872">
    <property type="component" value="Unassembled WGS sequence"/>
</dbReference>
<name>A0A818NJC1_9BILA</name>
<evidence type="ECO:0000256" key="1">
    <source>
        <dbReference type="SAM" id="Phobius"/>
    </source>
</evidence>
<organism evidence="4 11">
    <name type="scientific">Rotaria socialis</name>
    <dbReference type="NCBI Taxonomy" id="392032"/>
    <lineage>
        <taxon>Eukaryota</taxon>
        <taxon>Metazoa</taxon>
        <taxon>Spiralia</taxon>
        <taxon>Gnathifera</taxon>
        <taxon>Rotifera</taxon>
        <taxon>Eurotatoria</taxon>
        <taxon>Bdelloidea</taxon>
        <taxon>Philodinida</taxon>
        <taxon>Philodinidae</taxon>
        <taxon>Rotaria</taxon>
    </lineage>
</organism>
<protein>
    <submittedName>
        <fullName evidence="4">Uncharacterized protein</fullName>
    </submittedName>
</protein>
<keyword evidence="1" id="KW-0812">Transmembrane</keyword>
<accession>A0A818NJC1</accession>
<evidence type="ECO:0000313" key="7">
    <source>
        <dbReference type="EMBL" id="CAF4466277.1"/>
    </source>
</evidence>
<dbReference type="Proteomes" id="UP000663862">
    <property type="component" value="Unassembled WGS sequence"/>
</dbReference>
<evidence type="ECO:0000313" key="11">
    <source>
        <dbReference type="Proteomes" id="UP000663833"/>
    </source>
</evidence>
<evidence type="ECO:0000313" key="4">
    <source>
        <dbReference type="EMBL" id="CAF3607948.1"/>
    </source>
</evidence>
<gene>
    <name evidence="5" type="ORF">FME351_LOCUS24006</name>
    <name evidence="6" type="ORF">GRG538_LOCUS30339</name>
    <name evidence="7" type="ORF">HFQ381_LOCUS25075</name>
    <name evidence="3" type="ORF">KIK155_LOCUS20818</name>
    <name evidence="4" type="ORF">LUA448_LOCUS30781</name>
    <name evidence="10" type="ORF">QYT958_LOCUS27544</name>
    <name evidence="2" type="ORF">TIS948_LOCUS9086</name>
    <name evidence="9" type="ORF">TOA249_LOCUS15582</name>
    <name evidence="8" type="ORF">TSG867_LOCUS24246</name>
</gene>